<evidence type="ECO:0000256" key="1">
    <source>
        <dbReference type="SAM" id="MobiDB-lite"/>
    </source>
</evidence>
<dbReference type="EMBL" id="CAJVQB010008229">
    <property type="protein sequence ID" value="CAG8715915.1"/>
    <property type="molecule type" value="Genomic_DNA"/>
</dbReference>
<feature type="non-terminal residue" evidence="2">
    <location>
        <position position="153"/>
    </location>
</feature>
<evidence type="ECO:0000313" key="2">
    <source>
        <dbReference type="EMBL" id="CAG8715915.1"/>
    </source>
</evidence>
<accession>A0ABN7V135</accession>
<name>A0ABN7V135_GIGMA</name>
<feature type="region of interest" description="Disordered" evidence="1">
    <location>
        <begin position="106"/>
        <end position="153"/>
    </location>
</feature>
<comment type="caution">
    <text evidence="2">The sequence shown here is derived from an EMBL/GenBank/DDBJ whole genome shotgun (WGS) entry which is preliminary data.</text>
</comment>
<evidence type="ECO:0000313" key="3">
    <source>
        <dbReference type="Proteomes" id="UP000789901"/>
    </source>
</evidence>
<feature type="compositionally biased region" description="Polar residues" evidence="1">
    <location>
        <begin position="107"/>
        <end position="120"/>
    </location>
</feature>
<reference evidence="2 3" key="1">
    <citation type="submission" date="2021-06" db="EMBL/GenBank/DDBJ databases">
        <authorList>
            <person name="Kallberg Y."/>
            <person name="Tangrot J."/>
            <person name="Rosling A."/>
        </authorList>
    </citation>
    <scope>NUCLEOTIDE SEQUENCE [LARGE SCALE GENOMIC DNA]</scope>
    <source>
        <strain evidence="2 3">120-4 pot B 10/14</strain>
    </source>
</reference>
<proteinExistence type="predicted"/>
<protein>
    <submittedName>
        <fullName evidence="2">38839_t:CDS:1</fullName>
    </submittedName>
</protein>
<sequence>MNKTILRQAAVVFADNTTWIAKNKSQIEQILQQEVQACGGKFKVKERRKMGSIVYKNIVVQKPINKPIGVYKQHMYSAKVGIHLQQRRYKAVVVWEKENSIDIATKRGNSSKINANDTQQSSKKKNRHSKNKAVQNTKRSTNKIAISNKRKAK</sequence>
<keyword evidence="3" id="KW-1185">Reference proteome</keyword>
<organism evidence="2 3">
    <name type="scientific">Gigaspora margarita</name>
    <dbReference type="NCBI Taxonomy" id="4874"/>
    <lineage>
        <taxon>Eukaryota</taxon>
        <taxon>Fungi</taxon>
        <taxon>Fungi incertae sedis</taxon>
        <taxon>Mucoromycota</taxon>
        <taxon>Glomeromycotina</taxon>
        <taxon>Glomeromycetes</taxon>
        <taxon>Diversisporales</taxon>
        <taxon>Gigasporaceae</taxon>
        <taxon>Gigaspora</taxon>
    </lineage>
</organism>
<feature type="compositionally biased region" description="Basic residues" evidence="1">
    <location>
        <begin position="122"/>
        <end position="131"/>
    </location>
</feature>
<gene>
    <name evidence="2" type="ORF">GMARGA_LOCUS13116</name>
</gene>
<dbReference type="Proteomes" id="UP000789901">
    <property type="component" value="Unassembled WGS sequence"/>
</dbReference>
<feature type="compositionally biased region" description="Polar residues" evidence="1">
    <location>
        <begin position="133"/>
        <end position="145"/>
    </location>
</feature>